<dbReference type="RefSeq" id="WP_380072451.1">
    <property type="nucleotide sequence ID" value="NZ_JBHRTO010000001.1"/>
</dbReference>
<organism evidence="1 2">
    <name type="scientific">Cypionkella sinensis</name>
    <dbReference type="NCBI Taxonomy" id="1756043"/>
    <lineage>
        <taxon>Bacteria</taxon>
        <taxon>Pseudomonadati</taxon>
        <taxon>Pseudomonadota</taxon>
        <taxon>Alphaproteobacteria</taxon>
        <taxon>Rhodobacterales</taxon>
        <taxon>Paracoccaceae</taxon>
        <taxon>Cypionkella</taxon>
    </lineage>
</organism>
<dbReference type="EMBL" id="JBHRTO010000001">
    <property type="protein sequence ID" value="MFC3180830.1"/>
    <property type="molecule type" value="Genomic_DNA"/>
</dbReference>
<keyword evidence="2" id="KW-1185">Reference proteome</keyword>
<protein>
    <submittedName>
        <fullName evidence="1">Uncharacterized protein</fullName>
    </submittedName>
</protein>
<sequence>MVALVIAAAEIAAAGVESVPQPWENGMVMVKLDAPVWLQCSFAAGQFPEVPEFCARLRADFQRQSGQALADEPTPAEGARVLVVSVTLRDSHRATVTLAAGRQSARGFVPQTTQELRLGGADAPLRAGSAAALVYPLVGLLETLQ</sequence>
<evidence type="ECO:0000313" key="2">
    <source>
        <dbReference type="Proteomes" id="UP001595547"/>
    </source>
</evidence>
<reference evidence="2" key="1">
    <citation type="journal article" date="2019" name="Int. J. Syst. Evol. Microbiol.">
        <title>The Global Catalogue of Microorganisms (GCM) 10K type strain sequencing project: providing services to taxonomists for standard genome sequencing and annotation.</title>
        <authorList>
            <consortium name="The Broad Institute Genomics Platform"/>
            <consortium name="The Broad Institute Genome Sequencing Center for Infectious Disease"/>
            <person name="Wu L."/>
            <person name="Ma J."/>
        </authorList>
    </citation>
    <scope>NUCLEOTIDE SEQUENCE [LARGE SCALE GENOMIC DNA]</scope>
    <source>
        <strain evidence="2">KCTC 52039</strain>
    </source>
</reference>
<name>A0ABV7IWD9_9RHOB</name>
<evidence type="ECO:0000313" key="1">
    <source>
        <dbReference type="EMBL" id="MFC3180830.1"/>
    </source>
</evidence>
<dbReference type="Proteomes" id="UP001595547">
    <property type="component" value="Unassembled WGS sequence"/>
</dbReference>
<proteinExistence type="predicted"/>
<accession>A0ABV7IWD9</accession>
<gene>
    <name evidence="1" type="ORF">ACFOGH_07510</name>
</gene>
<comment type="caution">
    <text evidence="1">The sequence shown here is derived from an EMBL/GenBank/DDBJ whole genome shotgun (WGS) entry which is preliminary data.</text>
</comment>